<evidence type="ECO:0000313" key="5">
    <source>
        <dbReference type="Proteomes" id="UP000554482"/>
    </source>
</evidence>
<evidence type="ECO:0000313" key="4">
    <source>
        <dbReference type="EMBL" id="KAF5179333.1"/>
    </source>
</evidence>
<keyword evidence="3" id="KW-0443">Lipid metabolism</keyword>
<evidence type="ECO:0000256" key="3">
    <source>
        <dbReference type="ARBA" id="ARBA00022963"/>
    </source>
</evidence>
<dbReference type="PANTHER" id="PTHR45648">
    <property type="entry name" value="GDSL LIPASE/ACYLHYDROLASE FAMILY PROTEIN (AFU_ORTHOLOGUE AFUA_4G14700)"/>
    <property type="match status" value="1"/>
</dbReference>
<name>A0A7J6V357_THATH</name>
<dbReference type="InterPro" id="IPR035669">
    <property type="entry name" value="SGNH_plant_lipase-like"/>
</dbReference>
<protein>
    <submittedName>
        <fullName evidence="4">GDSL esterase/lipase</fullName>
    </submittedName>
</protein>
<dbReference type="GO" id="GO:0016788">
    <property type="term" value="F:hydrolase activity, acting on ester bonds"/>
    <property type="evidence" value="ECO:0007669"/>
    <property type="project" value="InterPro"/>
</dbReference>
<dbReference type="Gene3D" id="3.40.50.1110">
    <property type="entry name" value="SGNH hydrolase"/>
    <property type="match status" value="1"/>
</dbReference>
<keyword evidence="3" id="KW-0442">Lipid degradation</keyword>
<sequence>MAVDATTVPAVFIFGDSTVDVGTNNHFNIPKEAKANYPPNGIDYPGSKATGRFSNGYNIADFLSQLMGFRKSPPPFLDLLDRSTLRLPNDIIHGANFASGAAEVLDHAGGFADQVFFLTKQIQQFATVRGNLTAILGPEATDRLLSKSIYFLSIGSNDILGFYLLNGTFNQEKFVATLADAYENHLRILYSNGARKFGIISVSAIGCVPAQRIYNDTDCVEDLNKFSQIFHLKMVTMLARLGSELKEMKYSLGNMYEMAIYFLTNAYRYNFTELASPCCGNDLIPCIIKFGLCPNRDEYLFWDWMHPTQAAAKLAAQTLYDEDPKFVTPIGLKKLAED</sequence>
<comment type="caution">
    <text evidence="4">The sequence shown here is derived from an EMBL/GenBank/DDBJ whole genome shotgun (WGS) entry which is preliminary data.</text>
</comment>
<reference evidence="4 5" key="1">
    <citation type="submission" date="2020-06" db="EMBL/GenBank/DDBJ databases">
        <title>Transcriptomic and genomic resources for Thalictrum thalictroides and T. hernandezii: Facilitating candidate gene discovery in an emerging model plant lineage.</title>
        <authorList>
            <person name="Arias T."/>
            <person name="Riano-Pachon D.M."/>
            <person name="Di Stilio V.S."/>
        </authorList>
    </citation>
    <scope>NUCLEOTIDE SEQUENCE [LARGE SCALE GENOMIC DNA]</scope>
    <source>
        <strain evidence="5">cv. WT478/WT964</strain>
        <tissue evidence="4">Leaves</tissue>
    </source>
</reference>
<dbReference type="InterPro" id="IPR001087">
    <property type="entry name" value="GDSL"/>
</dbReference>
<dbReference type="AlphaFoldDB" id="A0A7J6V357"/>
<dbReference type="OrthoDB" id="1600564at2759"/>
<dbReference type="EMBL" id="JABWDY010038915">
    <property type="protein sequence ID" value="KAF5179333.1"/>
    <property type="molecule type" value="Genomic_DNA"/>
</dbReference>
<dbReference type="SUPFAM" id="SSF52266">
    <property type="entry name" value="SGNH hydrolase"/>
    <property type="match status" value="1"/>
</dbReference>
<dbReference type="InterPro" id="IPR036514">
    <property type="entry name" value="SGNH_hydro_sf"/>
</dbReference>
<comment type="similarity">
    <text evidence="1">Belongs to the 'GDSL' lipolytic enzyme family.</text>
</comment>
<dbReference type="Proteomes" id="UP000554482">
    <property type="component" value="Unassembled WGS sequence"/>
</dbReference>
<keyword evidence="2" id="KW-0378">Hydrolase</keyword>
<dbReference type="CDD" id="cd01837">
    <property type="entry name" value="SGNH_plant_lipase_like"/>
    <property type="match status" value="1"/>
</dbReference>
<dbReference type="InterPro" id="IPR051058">
    <property type="entry name" value="GDSL_Est/Lipase"/>
</dbReference>
<evidence type="ECO:0000256" key="2">
    <source>
        <dbReference type="ARBA" id="ARBA00022801"/>
    </source>
</evidence>
<gene>
    <name evidence="4" type="ORF">FRX31_031080</name>
</gene>
<dbReference type="GO" id="GO:0016042">
    <property type="term" value="P:lipid catabolic process"/>
    <property type="evidence" value="ECO:0007669"/>
    <property type="project" value="UniProtKB-KW"/>
</dbReference>
<organism evidence="4 5">
    <name type="scientific">Thalictrum thalictroides</name>
    <name type="common">Rue-anemone</name>
    <name type="synonym">Anemone thalictroides</name>
    <dbReference type="NCBI Taxonomy" id="46969"/>
    <lineage>
        <taxon>Eukaryota</taxon>
        <taxon>Viridiplantae</taxon>
        <taxon>Streptophyta</taxon>
        <taxon>Embryophyta</taxon>
        <taxon>Tracheophyta</taxon>
        <taxon>Spermatophyta</taxon>
        <taxon>Magnoliopsida</taxon>
        <taxon>Ranunculales</taxon>
        <taxon>Ranunculaceae</taxon>
        <taxon>Thalictroideae</taxon>
        <taxon>Thalictrum</taxon>
    </lineage>
</organism>
<dbReference type="PANTHER" id="PTHR45648:SF180">
    <property type="entry name" value="OS04G0561800 PROTEIN"/>
    <property type="match status" value="1"/>
</dbReference>
<dbReference type="Pfam" id="PF00657">
    <property type="entry name" value="Lipase_GDSL"/>
    <property type="match status" value="1"/>
</dbReference>
<evidence type="ECO:0000256" key="1">
    <source>
        <dbReference type="ARBA" id="ARBA00008668"/>
    </source>
</evidence>
<proteinExistence type="inferred from homology"/>
<accession>A0A7J6V357</accession>
<keyword evidence="5" id="KW-1185">Reference proteome</keyword>